<organism evidence="2">
    <name type="scientific">Brugia malayi</name>
    <name type="common">Filarial nematode worm</name>
    <dbReference type="NCBI Taxonomy" id="6279"/>
    <lineage>
        <taxon>Eukaryota</taxon>
        <taxon>Metazoa</taxon>
        <taxon>Ecdysozoa</taxon>
        <taxon>Nematoda</taxon>
        <taxon>Chromadorea</taxon>
        <taxon>Rhabditida</taxon>
        <taxon>Spirurina</taxon>
        <taxon>Spiruromorpha</taxon>
        <taxon>Filarioidea</taxon>
        <taxon>Onchocercidae</taxon>
        <taxon>Brugia</taxon>
    </lineage>
</organism>
<gene>
    <name evidence="2" type="primary">Bm655</name>
    <name evidence="2" type="ORF">BM_Bm655</name>
</gene>
<reference evidence="2" key="2">
    <citation type="submission" date="2012-12" db="EMBL/GenBank/DDBJ databases">
        <authorList>
            <consortium name="WormBase Consortium"/>
            <person name="Ghedin E."/>
            <person name="Paulini M."/>
        </authorList>
    </citation>
    <scope>NUCLEOTIDE SEQUENCE</scope>
    <source>
        <strain evidence="2">FR3</strain>
    </source>
</reference>
<proteinExistence type="predicted"/>
<protein>
    <submittedName>
        <fullName evidence="2">Bm655</fullName>
    </submittedName>
</protein>
<evidence type="ECO:0000256" key="1">
    <source>
        <dbReference type="SAM" id="SignalP"/>
    </source>
</evidence>
<name>A0A1I9G4G1_BRUMA</name>
<feature type="signal peptide" evidence="1">
    <location>
        <begin position="1"/>
        <end position="20"/>
    </location>
</feature>
<reference evidence="2" key="1">
    <citation type="journal article" date="2007" name="Science">
        <title>Draft genome of the filarial nematode parasite Brugia malayi.</title>
        <authorList>
            <person name="Ghedin E."/>
            <person name="Wang S."/>
            <person name="Spiro D."/>
            <person name="Caler E."/>
            <person name="Zhao Q."/>
            <person name="Crabtree J."/>
            <person name="Allen J.E."/>
            <person name="Delcher A.L."/>
            <person name="Guiliano D.B."/>
            <person name="Miranda-Saavedra D."/>
            <person name="Angiuoli S.V."/>
            <person name="Creasy T."/>
            <person name="Amedeo P."/>
            <person name="Haas B."/>
            <person name="El-Sayed N.M."/>
            <person name="Wortman J.R."/>
            <person name="Feldblyum T."/>
            <person name="Tallon L."/>
            <person name="Schatz M."/>
            <person name="Shumway M."/>
            <person name="Koo H."/>
            <person name="Salzberg S.L."/>
            <person name="Schobel S."/>
            <person name="Pertea M."/>
            <person name="Pop M."/>
            <person name="White O."/>
            <person name="Barton G.J."/>
            <person name="Carlow C.K."/>
            <person name="Crawford M.J."/>
            <person name="Daub J."/>
            <person name="Dimmic M.W."/>
            <person name="Estes C.F."/>
            <person name="Foster J.M."/>
            <person name="Ganatra M."/>
            <person name="Gregory W.F."/>
            <person name="Johnson N.M."/>
            <person name="Jin J."/>
            <person name="Komuniecki R."/>
            <person name="Korf I."/>
            <person name="Kumar S."/>
            <person name="Laney S."/>
            <person name="Li B.W."/>
            <person name="Li W."/>
            <person name="Lindblom T.H."/>
            <person name="Lustigman S."/>
            <person name="Ma D."/>
            <person name="Maina C.V."/>
            <person name="Martin D.M."/>
            <person name="McCarter J.P."/>
            <person name="McReynolds L."/>
            <person name="Mitreva M."/>
            <person name="Nutman T.B."/>
            <person name="Parkinson J."/>
            <person name="Peregrin-Alvarez J.M."/>
            <person name="Poole C."/>
            <person name="Ren Q."/>
            <person name="Saunders L."/>
            <person name="Sluder A.E."/>
            <person name="Smith K."/>
            <person name="Stanke M."/>
            <person name="Unnasch T.R."/>
            <person name="Ware J."/>
            <person name="Wei A.D."/>
            <person name="Weil G."/>
            <person name="Williams D.J."/>
            <person name="Zhang Y."/>
            <person name="Williams S.A."/>
            <person name="Fraser-Liggett C."/>
            <person name="Slatko B."/>
            <person name="Blaxter M.L."/>
            <person name="Scott A.L."/>
        </authorList>
    </citation>
    <scope>NUCLEOTIDE SEQUENCE</scope>
    <source>
        <strain evidence="2">FR3</strain>
    </source>
</reference>
<evidence type="ECO:0000313" key="2">
    <source>
        <dbReference type="EMBL" id="CDP99837.1"/>
    </source>
</evidence>
<dbReference type="AlphaFoldDB" id="A0A1I9G4G1"/>
<feature type="chain" id="PRO_5009328384" evidence="1">
    <location>
        <begin position="21"/>
        <end position="77"/>
    </location>
</feature>
<sequence>MISFSLLALILCCKTKQFLSLKHLGGITYSVDIFVEVTIDGPEVIVVAVENADEILASSSLHDEKKKTDMVQKRSGP</sequence>
<keyword evidence="1" id="KW-0732">Signal</keyword>
<accession>A0A1I9G4G1</accession>
<dbReference type="EMBL" id="LN857010">
    <property type="protein sequence ID" value="CDP99837.1"/>
    <property type="molecule type" value="Genomic_DNA"/>
</dbReference>